<dbReference type="EMBL" id="CAJVPU010011107">
    <property type="protein sequence ID" value="CAG8611720.1"/>
    <property type="molecule type" value="Genomic_DNA"/>
</dbReference>
<protein>
    <submittedName>
        <fullName evidence="1">11074_t:CDS:1</fullName>
    </submittedName>
</protein>
<evidence type="ECO:0000313" key="2">
    <source>
        <dbReference type="Proteomes" id="UP000789702"/>
    </source>
</evidence>
<accession>A0ACA9MU77</accession>
<proteinExistence type="predicted"/>
<dbReference type="Proteomes" id="UP000789702">
    <property type="component" value="Unassembled WGS sequence"/>
</dbReference>
<evidence type="ECO:0000313" key="1">
    <source>
        <dbReference type="EMBL" id="CAG8611720.1"/>
    </source>
</evidence>
<sequence length="387" mass="45346">QDNENQNEDYDLDNEIENNTLLDKLDKGSDKILPDEPQYNRIDTKGPNRLLAQLKDTWEVDCNTIEQWNEKLNELGISYATLQLIFQFKLPSNLQTATSIFFSEQSNQLAIGLSKKVIENIKIEYNFDKLKIVILKPDPVLNSNNNAYKTCNMFLNDIANTRVTTIDIACDKAIFQRLKNYDNQNLITNIILGQWYTSKDICQALIAAFSRYRIFNIAAHLGIQYLENLEKRFDYHVTCTVLELIWAAVRIAIHRYLQNTKKTINDIENSSNNILKVWLNYYQYAELVTIFLEKLYKNSQLQKILYQVPSINITCKEYYLVYDEVLETYSVKFVKQVITGRSRNEKNLHRQIQGSQDEIDRLTVFDKFIDQIIDIENHATPNQHKQL</sequence>
<comment type="caution">
    <text evidence="1">The sequence shown here is derived from an EMBL/GenBank/DDBJ whole genome shotgun (WGS) entry which is preliminary data.</text>
</comment>
<keyword evidence="2" id="KW-1185">Reference proteome</keyword>
<feature type="non-terminal residue" evidence="1">
    <location>
        <position position="1"/>
    </location>
</feature>
<reference evidence="1" key="1">
    <citation type="submission" date="2021-06" db="EMBL/GenBank/DDBJ databases">
        <authorList>
            <person name="Kallberg Y."/>
            <person name="Tangrot J."/>
            <person name="Rosling A."/>
        </authorList>
    </citation>
    <scope>NUCLEOTIDE SEQUENCE</scope>
    <source>
        <strain evidence="1">IL203A</strain>
    </source>
</reference>
<organism evidence="1 2">
    <name type="scientific">Dentiscutata heterogama</name>
    <dbReference type="NCBI Taxonomy" id="1316150"/>
    <lineage>
        <taxon>Eukaryota</taxon>
        <taxon>Fungi</taxon>
        <taxon>Fungi incertae sedis</taxon>
        <taxon>Mucoromycota</taxon>
        <taxon>Glomeromycotina</taxon>
        <taxon>Glomeromycetes</taxon>
        <taxon>Diversisporales</taxon>
        <taxon>Gigasporaceae</taxon>
        <taxon>Dentiscutata</taxon>
    </lineage>
</organism>
<gene>
    <name evidence="1" type="ORF">DHETER_LOCUS7665</name>
</gene>
<name>A0ACA9MU77_9GLOM</name>